<dbReference type="InterPro" id="IPR013815">
    <property type="entry name" value="ATP_grasp_subdomain_1"/>
</dbReference>
<dbReference type="EMBL" id="JBHRYB010000015">
    <property type="protein sequence ID" value="MFC3681583.1"/>
    <property type="molecule type" value="Genomic_DNA"/>
</dbReference>
<comment type="cofactor">
    <cofactor evidence="1">
        <name>Mn(2+)</name>
        <dbReference type="ChEBI" id="CHEBI:29035"/>
    </cofactor>
</comment>
<feature type="binding site" evidence="9">
    <location>
        <position position="248"/>
    </location>
    <ligand>
        <name>Mn(2+)</name>
        <dbReference type="ChEBI" id="CHEBI:29035"/>
        <label>1</label>
    </ligand>
</feature>
<reference evidence="12" key="1">
    <citation type="journal article" date="2019" name="Int. J. Syst. Evol. Microbiol.">
        <title>The Global Catalogue of Microorganisms (GCM) 10K type strain sequencing project: providing services to taxonomists for standard genome sequencing and annotation.</title>
        <authorList>
            <consortium name="The Broad Institute Genomics Platform"/>
            <consortium name="The Broad Institute Genome Sequencing Center for Infectious Disease"/>
            <person name="Wu L."/>
            <person name="Ma J."/>
        </authorList>
    </citation>
    <scope>NUCLEOTIDE SEQUENCE [LARGE SCALE GENOMIC DNA]</scope>
    <source>
        <strain evidence="12">KCTC 42424</strain>
    </source>
</reference>
<keyword evidence="7 9" id="KW-0648">Protein biosynthesis</keyword>
<feature type="binding site" evidence="9">
    <location>
        <position position="262"/>
    </location>
    <ligand>
        <name>Mg(2+)</name>
        <dbReference type="ChEBI" id="CHEBI:18420"/>
        <label>2</label>
    </ligand>
</feature>
<feature type="binding site" evidence="9">
    <location>
        <begin position="178"/>
        <end position="179"/>
    </location>
    <ligand>
        <name>ATP</name>
        <dbReference type="ChEBI" id="CHEBI:30616"/>
    </ligand>
</feature>
<dbReference type="RefSeq" id="WP_376868067.1">
    <property type="nucleotide sequence ID" value="NZ_JBHRYB010000015.1"/>
</dbReference>
<keyword evidence="6 9" id="KW-0460">Magnesium</keyword>
<feature type="binding site" evidence="9">
    <location>
        <position position="262"/>
    </location>
    <ligand>
        <name>Mn(2+)</name>
        <dbReference type="ChEBI" id="CHEBI:29035"/>
        <label>2</label>
    </ligand>
</feature>
<dbReference type="InterPro" id="IPR023533">
    <property type="entry name" value="RimK"/>
</dbReference>
<feature type="binding site" evidence="9">
    <location>
        <position position="141"/>
    </location>
    <ligand>
        <name>ATP</name>
        <dbReference type="ChEBI" id="CHEBI:30616"/>
    </ligand>
</feature>
<keyword evidence="2 9" id="KW-0436">Ligase</keyword>
<dbReference type="InterPro" id="IPR004666">
    <property type="entry name" value="Rp_bS6_RimK/Lys_biosynth_LsyX"/>
</dbReference>
<organism evidence="11 12">
    <name type="scientific">Bacterioplanoides pacificum</name>
    <dbReference type="NCBI Taxonomy" id="1171596"/>
    <lineage>
        <taxon>Bacteria</taxon>
        <taxon>Pseudomonadati</taxon>
        <taxon>Pseudomonadota</taxon>
        <taxon>Gammaproteobacteria</taxon>
        <taxon>Oceanospirillales</taxon>
        <taxon>Oceanospirillaceae</taxon>
        <taxon>Bacterioplanoides</taxon>
    </lineage>
</organism>
<evidence type="ECO:0000256" key="3">
    <source>
        <dbReference type="ARBA" id="ARBA00022723"/>
    </source>
</evidence>
<keyword evidence="12" id="KW-1185">Reference proteome</keyword>
<feature type="binding site" evidence="9">
    <location>
        <position position="187"/>
    </location>
    <ligand>
        <name>ATP</name>
        <dbReference type="ChEBI" id="CHEBI:30616"/>
    </ligand>
</feature>
<keyword evidence="5 9" id="KW-0067">ATP-binding</keyword>
<comment type="cofactor">
    <cofactor evidence="9">
        <name>Mg(2+)</name>
        <dbReference type="ChEBI" id="CHEBI:18420"/>
    </cofactor>
    <cofactor evidence="9">
        <name>Mn(2+)</name>
        <dbReference type="ChEBI" id="CHEBI:29035"/>
    </cofactor>
    <text evidence="9">Binds 2 magnesium or manganese ions per subunit.</text>
</comment>
<keyword evidence="11" id="KW-0687">Ribonucleoprotein</keyword>
<feature type="binding site" evidence="9">
    <location>
        <begin position="211"/>
        <end position="213"/>
    </location>
    <ligand>
        <name>ATP</name>
        <dbReference type="ChEBI" id="CHEBI:30616"/>
    </ligand>
</feature>
<evidence type="ECO:0000256" key="5">
    <source>
        <dbReference type="ARBA" id="ARBA00022840"/>
    </source>
</evidence>
<dbReference type="HAMAP" id="MF_01552">
    <property type="entry name" value="RimK"/>
    <property type="match status" value="1"/>
</dbReference>
<dbReference type="InterPro" id="IPR041107">
    <property type="entry name" value="Rimk_N"/>
</dbReference>
<comment type="caution">
    <text evidence="11">The sequence shown here is derived from an EMBL/GenBank/DDBJ whole genome shotgun (WGS) entry which is preliminary data.</text>
</comment>
<evidence type="ECO:0000256" key="8">
    <source>
        <dbReference type="ARBA" id="ARBA00023211"/>
    </source>
</evidence>
<feature type="binding site" evidence="9">
    <location>
        <position position="260"/>
    </location>
    <ligand>
        <name>Mg(2+)</name>
        <dbReference type="ChEBI" id="CHEBI:18420"/>
        <label>2</label>
    </ligand>
</feature>
<protein>
    <recommendedName>
        <fullName evidence="9">Probable alpha-L-glutamate ligase</fullName>
        <ecNumber evidence="9">6.3.2.-</ecNumber>
    </recommendedName>
</protein>
<dbReference type="Gene3D" id="3.40.50.20">
    <property type="match status" value="1"/>
</dbReference>
<evidence type="ECO:0000256" key="9">
    <source>
        <dbReference type="HAMAP-Rule" id="MF_01552"/>
    </source>
</evidence>
<dbReference type="PROSITE" id="PS50975">
    <property type="entry name" value="ATP_GRASP"/>
    <property type="match status" value="1"/>
</dbReference>
<feature type="domain" description="ATP-grasp" evidence="10">
    <location>
        <begin position="104"/>
        <end position="287"/>
    </location>
</feature>
<dbReference type="GO" id="GO:0016874">
    <property type="term" value="F:ligase activity"/>
    <property type="evidence" value="ECO:0007669"/>
    <property type="project" value="UniProtKB-KW"/>
</dbReference>
<dbReference type="GO" id="GO:0005840">
    <property type="term" value="C:ribosome"/>
    <property type="evidence" value="ECO:0007669"/>
    <property type="project" value="UniProtKB-KW"/>
</dbReference>
<keyword evidence="11" id="KW-0689">Ribosomal protein</keyword>
<evidence type="ECO:0000313" key="12">
    <source>
        <dbReference type="Proteomes" id="UP001595722"/>
    </source>
</evidence>
<keyword evidence="8 9" id="KW-0464">Manganese</keyword>
<dbReference type="PANTHER" id="PTHR21621:SF7">
    <property type="entry name" value="RIBOSOMAL PROTEIN BS6--L-GLUTAMATE LIGASE"/>
    <property type="match status" value="1"/>
</dbReference>
<comment type="similarity">
    <text evidence="9">Belongs to the RimK family.</text>
</comment>
<evidence type="ECO:0000259" key="10">
    <source>
        <dbReference type="PROSITE" id="PS50975"/>
    </source>
</evidence>
<keyword evidence="4 9" id="KW-0547">Nucleotide-binding</keyword>
<feature type="binding site" evidence="9">
    <location>
        <position position="248"/>
    </location>
    <ligand>
        <name>Mg(2+)</name>
        <dbReference type="ChEBI" id="CHEBI:18420"/>
        <label>1</label>
    </ligand>
</feature>
<evidence type="ECO:0000256" key="4">
    <source>
        <dbReference type="ARBA" id="ARBA00022741"/>
    </source>
</evidence>
<dbReference type="NCBIfam" id="TIGR00768">
    <property type="entry name" value="rimK_fam"/>
    <property type="match status" value="1"/>
</dbReference>
<dbReference type="Pfam" id="PF08443">
    <property type="entry name" value="RimK"/>
    <property type="match status" value="1"/>
</dbReference>
<evidence type="ECO:0000256" key="7">
    <source>
        <dbReference type="ARBA" id="ARBA00022917"/>
    </source>
</evidence>
<dbReference type="SUPFAM" id="SSF56059">
    <property type="entry name" value="Glutathione synthetase ATP-binding domain-like"/>
    <property type="match status" value="1"/>
</dbReference>
<evidence type="ECO:0000256" key="1">
    <source>
        <dbReference type="ARBA" id="ARBA00001936"/>
    </source>
</evidence>
<name>A0ABV7VZY5_9GAMM</name>
<accession>A0ABV7VZY5</accession>
<dbReference type="Pfam" id="PF18030">
    <property type="entry name" value="Rimk_N"/>
    <property type="match status" value="1"/>
</dbReference>
<dbReference type="Proteomes" id="UP001595722">
    <property type="component" value="Unassembled WGS sequence"/>
</dbReference>
<dbReference type="InterPro" id="IPR011761">
    <property type="entry name" value="ATP-grasp"/>
</dbReference>
<sequence length="301" mass="32720">MRIGILSRNSKLYSTRRLVEAAEERGHEVQVLDTLHCYMNINSSDPSIHYQGEELPSFDAVVPRIGASITFYGTAVLRQFEMMDVYPLNESVAISRSRDKLRSMQLMSRKGIGLPITGFAHSPDDIPDLIKMVGGAPLVIKLLEGTQGIGVVLAETKKAAESVIEAFLGMKANIMVQEYIKEAGGADIRCLVVGDRVVAAMKRQAQEGEFRSNLHRGGTASVIRITPEERATAVKAAKAMGLNVAGVDILRSNRGPVVMEVNSSPGIEGIERSTGIDVAGKIIEFIEKNARSNRTRTRGKG</sequence>
<evidence type="ECO:0000313" key="11">
    <source>
        <dbReference type="EMBL" id="MFC3681583.1"/>
    </source>
</evidence>
<dbReference type="InterPro" id="IPR013651">
    <property type="entry name" value="ATP-grasp_RimK-type"/>
</dbReference>
<dbReference type="Gene3D" id="3.30.470.20">
    <property type="entry name" value="ATP-grasp fold, B domain"/>
    <property type="match status" value="1"/>
</dbReference>
<dbReference type="EC" id="6.3.2.-" evidence="9"/>
<dbReference type="NCBIfam" id="NF007764">
    <property type="entry name" value="PRK10446.1"/>
    <property type="match status" value="1"/>
</dbReference>
<dbReference type="Gene3D" id="3.30.1490.20">
    <property type="entry name" value="ATP-grasp fold, A domain"/>
    <property type="match status" value="1"/>
</dbReference>
<gene>
    <name evidence="9 11" type="primary">rimK</name>
    <name evidence="11" type="ORF">ACFOMG_15870</name>
</gene>
<evidence type="ECO:0000256" key="2">
    <source>
        <dbReference type="ARBA" id="ARBA00022598"/>
    </source>
</evidence>
<feature type="binding site" evidence="9">
    <location>
        <position position="260"/>
    </location>
    <ligand>
        <name>Mn(2+)</name>
        <dbReference type="ChEBI" id="CHEBI:29035"/>
        <label>2</label>
    </ligand>
</feature>
<feature type="binding site" evidence="9">
    <location>
        <position position="260"/>
    </location>
    <ligand>
        <name>Mg(2+)</name>
        <dbReference type="ChEBI" id="CHEBI:18420"/>
        <label>1</label>
    </ligand>
</feature>
<keyword evidence="3 9" id="KW-0479">Metal-binding</keyword>
<dbReference type="PANTHER" id="PTHR21621">
    <property type="entry name" value="RIBOSOMAL PROTEIN S6 MODIFICATION PROTEIN"/>
    <property type="match status" value="1"/>
</dbReference>
<evidence type="ECO:0000256" key="6">
    <source>
        <dbReference type="ARBA" id="ARBA00022842"/>
    </source>
</evidence>
<feature type="binding site" evidence="9">
    <location>
        <position position="260"/>
    </location>
    <ligand>
        <name>Mn(2+)</name>
        <dbReference type="ChEBI" id="CHEBI:29035"/>
        <label>1</label>
    </ligand>
</feature>
<proteinExistence type="inferred from homology"/>